<dbReference type="InterPro" id="IPR003346">
    <property type="entry name" value="Transposase_20"/>
</dbReference>
<dbReference type="PANTHER" id="PTHR33055:SF3">
    <property type="entry name" value="PUTATIVE TRANSPOSASE FOR IS117-RELATED"/>
    <property type="match status" value="1"/>
</dbReference>
<feature type="domain" description="Transposase IS110-like N-terminal" evidence="2">
    <location>
        <begin position="4"/>
        <end position="152"/>
    </location>
</feature>
<dbReference type="InterPro" id="IPR047650">
    <property type="entry name" value="Transpos_IS110"/>
</dbReference>
<reference evidence="4" key="1">
    <citation type="submission" date="2013-07" db="EMBL/GenBank/DDBJ databases">
        <authorList>
            <person name="McIlroy S."/>
        </authorList>
    </citation>
    <scope>NUCLEOTIDE SEQUENCE [LARGE SCALE GENOMIC DNA]</scope>
    <source>
        <strain evidence="4">Run_A_D11</strain>
    </source>
</reference>
<dbReference type="InterPro" id="IPR002525">
    <property type="entry name" value="Transp_IS110-like_N"/>
</dbReference>
<proteinExistence type="predicted"/>
<reference evidence="4" key="2">
    <citation type="submission" date="2014-03" db="EMBL/GenBank/DDBJ databases">
        <title>Candidatus Competibacter-lineage genomes retrieved from metagenomes reveal functional metabolic diversity.</title>
        <authorList>
            <person name="McIlroy S.J."/>
            <person name="Albertsen M."/>
            <person name="Andresen E.K."/>
            <person name="Saunders A.M."/>
            <person name="Kristiansen R."/>
            <person name="Stokholm-Bjerregaard M."/>
            <person name="Nielsen K.L."/>
            <person name="Nielsen P.H."/>
        </authorList>
    </citation>
    <scope>NUCLEOTIDE SEQUENCE</scope>
    <source>
        <strain evidence="4">Run_A_D11</strain>
    </source>
</reference>
<evidence type="ECO:0000259" key="3">
    <source>
        <dbReference type="Pfam" id="PF02371"/>
    </source>
</evidence>
<comment type="caution">
    <text evidence="4">The sequence shown here is derived from an EMBL/GenBank/DDBJ whole genome shotgun (WGS) entry which is preliminary data.</text>
</comment>
<dbReference type="GO" id="GO:0004803">
    <property type="term" value="F:transposase activity"/>
    <property type="evidence" value="ECO:0007669"/>
    <property type="project" value="InterPro"/>
</dbReference>
<sequence length="328" mass="36270">MYSLGIDVAKNKLDSCLLNPENDQRRAKTVPNTPEGFAELQDWLIRQKVPDLGQVHLILEATGVYHEAVALWFAAAGAVVSVVNPAQTKAFGQGLAVRTKTDARDSQVLARYGALINPPRWQPPPPAIRDLNALMARLDAVEADRRRERNRQEKAEAIPLPAPVAESLQQHIDFLEQEATRLQTAIQSHIDQHPDLRRDRDLLQSIPAVGEKTAQRLVAVLHGHHFTCADQVTAFLGLVPVECQSGSSLHRRPRLSKAGAPRIRAALYMAAVVATRHNPHIQALYQRLLARGKAKMAALGAAMRKLVQLAFGVLKHQQPYQANWTPVP</sequence>
<dbReference type="Proteomes" id="UP000035760">
    <property type="component" value="Unassembled WGS sequence"/>
</dbReference>
<organism evidence="4 5">
    <name type="scientific">Candidatus Competibacter denitrificans Run_A_D11</name>
    <dbReference type="NCBI Taxonomy" id="1400863"/>
    <lineage>
        <taxon>Bacteria</taxon>
        <taxon>Pseudomonadati</taxon>
        <taxon>Pseudomonadota</taxon>
        <taxon>Gammaproteobacteria</taxon>
        <taxon>Candidatus Competibacteraceae</taxon>
        <taxon>Candidatus Competibacter</taxon>
    </lineage>
</organism>
<protein>
    <submittedName>
        <fullName evidence="4">Transposase</fullName>
    </submittedName>
</protein>
<dbReference type="OrthoDB" id="1523051at2"/>
<feature type="domain" description="Transposase IS116/IS110/IS902 C-terminal" evidence="3">
    <location>
        <begin position="201"/>
        <end position="286"/>
    </location>
</feature>
<accession>W6MD77</accession>
<feature type="coiled-coil region" evidence="1">
    <location>
        <begin position="131"/>
        <end position="192"/>
    </location>
</feature>
<evidence type="ECO:0000313" key="5">
    <source>
        <dbReference type="Proteomes" id="UP000035760"/>
    </source>
</evidence>
<dbReference type="NCBIfam" id="NF033542">
    <property type="entry name" value="transpos_IS110"/>
    <property type="match status" value="1"/>
</dbReference>
<evidence type="ECO:0000313" key="4">
    <source>
        <dbReference type="EMBL" id="CDI04695.1"/>
    </source>
</evidence>
<keyword evidence="5" id="KW-1185">Reference proteome</keyword>
<dbReference type="AlphaFoldDB" id="W6MD77"/>
<dbReference type="Pfam" id="PF01548">
    <property type="entry name" value="DEDD_Tnp_IS110"/>
    <property type="match status" value="1"/>
</dbReference>
<dbReference type="RefSeq" id="WP_048677071.1">
    <property type="nucleotide sequence ID" value="NZ_CBTJ020000115.1"/>
</dbReference>
<gene>
    <name evidence="4" type="ORF">BN873_p30001</name>
</gene>
<name>W6MD77_9GAMM</name>
<dbReference type="PANTHER" id="PTHR33055">
    <property type="entry name" value="TRANSPOSASE FOR INSERTION SEQUENCE ELEMENT IS1111A"/>
    <property type="match status" value="1"/>
</dbReference>
<evidence type="ECO:0000256" key="1">
    <source>
        <dbReference type="SAM" id="Coils"/>
    </source>
</evidence>
<dbReference type="EMBL" id="CBTJ020000115">
    <property type="protein sequence ID" value="CDI04695.1"/>
    <property type="molecule type" value="Genomic_DNA"/>
</dbReference>
<dbReference type="GO" id="GO:0003677">
    <property type="term" value="F:DNA binding"/>
    <property type="evidence" value="ECO:0007669"/>
    <property type="project" value="InterPro"/>
</dbReference>
<dbReference type="GO" id="GO:0006313">
    <property type="term" value="P:DNA transposition"/>
    <property type="evidence" value="ECO:0007669"/>
    <property type="project" value="InterPro"/>
</dbReference>
<evidence type="ECO:0000259" key="2">
    <source>
        <dbReference type="Pfam" id="PF01548"/>
    </source>
</evidence>
<dbReference type="Pfam" id="PF02371">
    <property type="entry name" value="Transposase_20"/>
    <property type="match status" value="1"/>
</dbReference>
<keyword evidence="1" id="KW-0175">Coiled coil</keyword>